<evidence type="ECO:0000313" key="4">
    <source>
        <dbReference type="Proteomes" id="UP000838412"/>
    </source>
</evidence>
<dbReference type="EMBL" id="OV696688">
    <property type="protein sequence ID" value="CAH1259258.1"/>
    <property type="molecule type" value="Genomic_DNA"/>
</dbReference>
<evidence type="ECO:0000313" key="3">
    <source>
        <dbReference type="EMBL" id="CAH1259258.1"/>
    </source>
</evidence>
<keyword evidence="2" id="KW-0732">Signal</keyword>
<feature type="transmembrane region" description="Helical" evidence="1">
    <location>
        <begin position="159"/>
        <end position="181"/>
    </location>
</feature>
<protein>
    <submittedName>
        <fullName evidence="3">Hypp2209 protein</fullName>
    </submittedName>
</protein>
<proteinExistence type="predicted"/>
<keyword evidence="1" id="KW-1133">Transmembrane helix</keyword>
<reference evidence="3" key="1">
    <citation type="submission" date="2022-01" db="EMBL/GenBank/DDBJ databases">
        <authorList>
            <person name="Braso-Vives M."/>
        </authorList>
    </citation>
    <scope>NUCLEOTIDE SEQUENCE</scope>
</reference>
<keyword evidence="4" id="KW-1185">Reference proteome</keyword>
<dbReference type="OrthoDB" id="10030536at2759"/>
<evidence type="ECO:0000256" key="2">
    <source>
        <dbReference type="SAM" id="SignalP"/>
    </source>
</evidence>
<dbReference type="AlphaFoldDB" id="A0A8J9ZQW1"/>
<organism evidence="3 4">
    <name type="scientific">Branchiostoma lanceolatum</name>
    <name type="common">Common lancelet</name>
    <name type="synonym">Amphioxus lanceolatum</name>
    <dbReference type="NCBI Taxonomy" id="7740"/>
    <lineage>
        <taxon>Eukaryota</taxon>
        <taxon>Metazoa</taxon>
        <taxon>Chordata</taxon>
        <taxon>Cephalochordata</taxon>
        <taxon>Leptocardii</taxon>
        <taxon>Amphioxiformes</taxon>
        <taxon>Branchiostomatidae</taxon>
        <taxon>Branchiostoma</taxon>
    </lineage>
</organism>
<evidence type="ECO:0000256" key="1">
    <source>
        <dbReference type="SAM" id="Phobius"/>
    </source>
</evidence>
<keyword evidence="1" id="KW-0812">Transmembrane</keyword>
<accession>A0A8J9ZQW1</accession>
<feature type="signal peptide" evidence="2">
    <location>
        <begin position="1"/>
        <end position="28"/>
    </location>
</feature>
<keyword evidence="1" id="KW-0472">Membrane</keyword>
<dbReference type="Proteomes" id="UP000838412">
    <property type="component" value="Chromosome 3"/>
</dbReference>
<gene>
    <name evidence="3" type="primary">Hypp2209</name>
    <name evidence="3" type="ORF">BLAG_LOCUS16612</name>
</gene>
<feature type="chain" id="PRO_5035426301" evidence="2">
    <location>
        <begin position="29"/>
        <end position="187"/>
    </location>
</feature>
<sequence length="187" mass="21101">MSMQYSTLRFVAVCVIVLLTDVVGEANGGRIPKRTASIDSLLQSLDNKQVQFEGLMDRLEEQLNIGINRTTDNSPDHAMRPRSSRHDIRDLLNSLAEKQDQFEDLLWRLELLLDSDEIQDMSQNMTSSFLNGTSGLMPANLTEAEVRSTGEHDPVTKTMVTMVIFISLIVYAMVIKGILFCKELQKH</sequence>
<name>A0A8J9ZQW1_BRALA</name>